<dbReference type="SUPFAM" id="SSF100934">
    <property type="entry name" value="Heat shock protein 70kD (HSP70), C-terminal subdomain"/>
    <property type="match status" value="1"/>
</dbReference>
<evidence type="ECO:0000256" key="2">
    <source>
        <dbReference type="ARBA" id="ARBA00022840"/>
    </source>
</evidence>
<keyword evidence="3" id="KW-0143">Chaperone</keyword>
<evidence type="ECO:0000313" key="6">
    <source>
        <dbReference type="EMBL" id="KAJ8989933.1"/>
    </source>
</evidence>
<feature type="chain" id="PRO_5042871725" evidence="5">
    <location>
        <begin position="30"/>
        <end position="1014"/>
    </location>
</feature>
<sequence>MAPPGRRKISSITFLPLLFLLLLATSAQAASAVLGIDFGTEYIKAAIAKPGAPIEIVLSKDSKRKEAATIAFKPSRLQSNAAQTYPERLYGGDAVALSARFPADVYPNLKTLLGVDISSAAVETYKTRHPGLNVVPMPRSDADKDVGNTVGFKSQSFGKKEEVFMVEELLAMELKNIRNNAETMVPKGTYVTDVVITYPAFFTAEEKRALELAADMAGLRVLGLVSDGLAVGLNYATLHAFDSVSEGGKPEYHLVYDMGAGSTTATLLKCQGRTVKGYGKRNQTIQEVIVVGTGYDATLGGDSLNDVIVEDIVNQFLEAPQVKKLGLDKSQLRSHGKAMARIWKEAERIRQLLSANAVSGATLEGIYNEDITFKYSLTRDKFEELAADHAARVGKPLSAALQSAGLELSDLDSIILHGGVIRTPFVQKQLEKVAGGAAKLKANVNADEAAVMGAAFKAASLSTSFRVKDIRGTDISGFPFSLKWTAEKKDRTQKVFTPASQVGTEKQVPIKTLQDLKLDFLQTVYDRDVPIAEVAATNITKSVTELKEKYGCGAANISTVFNVQLRPLDALPEIVSGSVSCETNGSKSGGVMDNVKGLFGFGGKKGDEQQVLQEEDTSEEGIASETPLPVSDSTSSGSTISSASPSPKPSASSASDSAKPAQATPSVVSIPLAVKSKPLGRNIPPVKSLPQIRQRLTQFDNSDRNAALRAEALNTLEAFTYRTRDYLEDESFIAASGEKAQKELEQQLAGISEWLDEKGADATLEDFQRKLKDLRKLVDPVLKRREEASRRPDAIKALQDGLESLNSMIKMVEGSIQKAAESAASSASSVASSVALSATSSPSSSSSAADVDDDLEEDPYSSTASAAADEEADAEPTAAETETVRPYEYTLDDLSLLKAKHETVRAWLDEKLALQDKLQPHEEPAFLVADLEKRGQELQKVVSEMIMKTIKMQEPPRKVKGGKKAAKSKSNKSKTKSSSFSSTISTAGGSESTSSSSPAKSASASASSSRRDEL</sequence>
<dbReference type="Gene3D" id="3.30.420.40">
    <property type="match status" value="2"/>
</dbReference>
<dbReference type="FunFam" id="3.90.640.10:FF:000039">
    <property type="entry name" value="Hsp70 family chaperone Lhs1/Orp150"/>
    <property type="match status" value="1"/>
</dbReference>
<feature type="signal peptide" evidence="5">
    <location>
        <begin position="1"/>
        <end position="29"/>
    </location>
</feature>
<dbReference type="EMBL" id="JAJGCB010000012">
    <property type="protein sequence ID" value="KAJ8989933.1"/>
    <property type="molecule type" value="Genomic_DNA"/>
</dbReference>
<evidence type="ECO:0000256" key="4">
    <source>
        <dbReference type="SAM" id="MobiDB-lite"/>
    </source>
</evidence>
<dbReference type="Gene3D" id="1.20.1270.10">
    <property type="match status" value="1"/>
</dbReference>
<dbReference type="AlphaFoldDB" id="A0AAN6ERF9"/>
<feature type="compositionally biased region" description="Low complexity" evidence="4">
    <location>
        <begin position="631"/>
        <end position="661"/>
    </location>
</feature>
<dbReference type="Proteomes" id="UP001161757">
    <property type="component" value="Unassembled WGS sequence"/>
</dbReference>
<dbReference type="GO" id="GO:0034663">
    <property type="term" value="C:endoplasmic reticulum chaperone complex"/>
    <property type="evidence" value="ECO:0007669"/>
    <property type="project" value="TreeGrafter"/>
</dbReference>
<feature type="region of interest" description="Disordered" evidence="4">
    <location>
        <begin position="950"/>
        <end position="1014"/>
    </location>
</feature>
<dbReference type="GO" id="GO:0140662">
    <property type="term" value="F:ATP-dependent protein folding chaperone"/>
    <property type="evidence" value="ECO:0007669"/>
    <property type="project" value="InterPro"/>
</dbReference>
<dbReference type="InterPro" id="IPR029048">
    <property type="entry name" value="HSP70_C_sf"/>
</dbReference>
<dbReference type="InterPro" id="IPR013126">
    <property type="entry name" value="Hsp_70_fam"/>
</dbReference>
<feature type="compositionally biased region" description="Basic residues" evidence="4">
    <location>
        <begin position="958"/>
        <end position="975"/>
    </location>
</feature>
<dbReference type="InterPro" id="IPR043129">
    <property type="entry name" value="ATPase_NBD"/>
</dbReference>
<reference evidence="6" key="1">
    <citation type="submission" date="2023-01" db="EMBL/GenBank/DDBJ databases">
        <title>Exophiala dermititidis isolated from Cystic Fibrosis Patient.</title>
        <authorList>
            <person name="Kurbessoian T."/>
            <person name="Crocker A."/>
            <person name="Murante D."/>
            <person name="Hogan D.A."/>
            <person name="Stajich J.E."/>
        </authorList>
    </citation>
    <scope>NUCLEOTIDE SEQUENCE</scope>
    <source>
        <strain evidence="6">Ex8</strain>
    </source>
</reference>
<dbReference type="FunFam" id="3.30.420.40:FF:000171">
    <property type="entry name" value="Heat shock 70 kDa protein 4"/>
    <property type="match status" value="1"/>
</dbReference>
<dbReference type="Gene3D" id="3.90.640.10">
    <property type="entry name" value="Actin, Chain A, domain 4"/>
    <property type="match status" value="1"/>
</dbReference>
<organism evidence="6 7">
    <name type="scientific">Exophiala dermatitidis</name>
    <name type="common">Black yeast-like fungus</name>
    <name type="synonym">Wangiella dermatitidis</name>
    <dbReference type="NCBI Taxonomy" id="5970"/>
    <lineage>
        <taxon>Eukaryota</taxon>
        <taxon>Fungi</taxon>
        <taxon>Dikarya</taxon>
        <taxon>Ascomycota</taxon>
        <taxon>Pezizomycotina</taxon>
        <taxon>Eurotiomycetes</taxon>
        <taxon>Chaetothyriomycetidae</taxon>
        <taxon>Chaetothyriales</taxon>
        <taxon>Herpotrichiellaceae</taxon>
        <taxon>Exophiala</taxon>
    </lineage>
</organism>
<accession>A0AAN6ERF9</accession>
<dbReference type="PANTHER" id="PTHR45639">
    <property type="entry name" value="HSC70CB, ISOFORM G-RELATED"/>
    <property type="match status" value="1"/>
</dbReference>
<keyword evidence="5" id="KW-0732">Signal</keyword>
<dbReference type="PANTHER" id="PTHR45639:SF3">
    <property type="entry name" value="HYPOXIA UP-REGULATED PROTEIN 1"/>
    <property type="match status" value="1"/>
</dbReference>
<keyword evidence="1" id="KW-0547">Nucleotide-binding</keyword>
<keyword evidence="2" id="KW-0067">ATP-binding</keyword>
<feature type="region of interest" description="Disordered" evidence="4">
    <location>
        <begin position="837"/>
        <end position="885"/>
    </location>
</feature>
<dbReference type="Pfam" id="PF00012">
    <property type="entry name" value="HSP70"/>
    <property type="match status" value="1"/>
</dbReference>
<dbReference type="CDD" id="cd10230">
    <property type="entry name" value="ASKHA_NBD_HSP70_HYOU1"/>
    <property type="match status" value="1"/>
</dbReference>
<comment type="caution">
    <text evidence="6">The sequence shown here is derived from an EMBL/GenBank/DDBJ whole genome shotgun (WGS) entry which is preliminary data.</text>
</comment>
<proteinExistence type="predicted"/>
<protein>
    <submittedName>
        <fullName evidence="6">Lumenal Hsp70 protein</fullName>
    </submittedName>
</protein>
<feature type="region of interest" description="Disordered" evidence="4">
    <location>
        <begin position="603"/>
        <end position="665"/>
    </location>
</feature>
<feature type="compositionally biased region" description="Acidic residues" evidence="4">
    <location>
        <begin position="850"/>
        <end position="859"/>
    </location>
</feature>
<evidence type="ECO:0000256" key="3">
    <source>
        <dbReference type="ARBA" id="ARBA00023186"/>
    </source>
</evidence>
<dbReference type="GO" id="GO:0005524">
    <property type="term" value="F:ATP binding"/>
    <property type="evidence" value="ECO:0007669"/>
    <property type="project" value="UniProtKB-KW"/>
</dbReference>
<dbReference type="GO" id="GO:0030968">
    <property type="term" value="P:endoplasmic reticulum unfolded protein response"/>
    <property type="evidence" value="ECO:0007669"/>
    <property type="project" value="TreeGrafter"/>
</dbReference>
<name>A0AAN6ERF9_EXODE</name>
<dbReference type="SUPFAM" id="SSF53067">
    <property type="entry name" value="Actin-like ATPase domain"/>
    <property type="match status" value="2"/>
</dbReference>
<evidence type="ECO:0000256" key="5">
    <source>
        <dbReference type="SAM" id="SignalP"/>
    </source>
</evidence>
<dbReference type="PRINTS" id="PR00301">
    <property type="entry name" value="HEATSHOCK70"/>
</dbReference>
<evidence type="ECO:0000313" key="7">
    <source>
        <dbReference type="Proteomes" id="UP001161757"/>
    </source>
</evidence>
<feature type="compositionally biased region" description="Low complexity" evidence="4">
    <location>
        <begin position="837"/>
        <end position="849"/>
    </location>
</feature>
<dbReference type="Gene3D" id="3.30.30.30">
    <property type="match status" value="1"/>
</dbReference>
<evidence type="ECO:0000256" key="1">
    <source>
        <dbReference type="ARBA" id="ARBA00022741"/>
    </source>
</evidence>
<feature type="compositionally biased region" description="Low complexity" evidence="4">
    <location>
        <begin position="976"/>
        <end position="1008"/>
    </location>
</feature>
<gene>
    <name evidence="6" type="primary">LHS1</name>
    <name evidence="6" type="ORF">HRR80_006071</name>
</gene>